<proteinExistence type="predicted"/>
<evidence type="ECO:0008006" key="3">
    <source>
        <dbReference type="Google" id="ProtNLM"/>
    </source>
</evidence>
<accession>A0A4Y8IG11</accession>
<organism evidence="1 2">
    <name type="scientific">Filobacillus milosensis</name>
    <dbReference type="NCBI Taxonomy" id="94137"/>
    <lineage>
        <taxon>Bacteria</taxon>
        <taxon>Bacillati</taxon>
        <taxon>Bacillota</taxon>
        <taxon>Bacilli</taxon>
        <taxon>Bacillales</taxon>
        <taxon>Bacillaceae</taxon>
        <taxon>Filobacillus</taxon>
    </lineage>
</organism>
<protein>
    <recommendedName>
        <fullName evidence="3">DUF2007 domain-containing protein</fullName>
    </recommendedName>
</protein>
<dbReference type="EMBL" id="SOPW01000010">
    <property type="protein sequence ID" value="TFB19547.1"/>
    <property type="molecule type" value="Genomic_DNA"/>
</dbReference>
<keyword evidence="2" id="KW-1185">Reference proteome</keyword>
<name>A0A4Y8IG11_9BACI</name>
<dbReference type="OrthoDB" id="2632189at2"/>
<dbReference type="RefSeq" id="WP_134340345.1">
    <property type="nucleotide sequence ID" value="NZ_SOPW01000010.1"/>
</dbReference>
<dbReference type="AlphaFoldDB" id="A0A4Y8IG11"/>
<sequence>MLWIAIILILLIAWGLAIRDNMKWKTVMETPEKQPEKSIAYYNYLKSNGVRCRKKNIGSAHRVSQGGLTGMGRFTRIDVREEDLYKARSLLSDYDINN</sequence>
<comment type="caution">
    <text evidence="1">The sequence shown here is derived from an EMBL/GenBank/DDBJ whole genome shotgun (WGS) entry which is preliminary data.</text>
</comment>
<gene>
    <name evidence="1" type="ORF">E3U55_10315</name>
</gene>
<dbReference type="Proteomes" id="UP000297975">
    <property type="component" value="Unassembled WGS sequence"/>
</dbReference>
<evidence type="ECO:0000313" key="2">
    <source>
        <dbReference type="Proteomes" id="UP000297975"/>
    </source>
</evidence>
<reference evidence="1 2" key="1">
    <citation type="submission" date="2019-03" db="EMBL/GenBank/DDBJ databases">
        <authorList>
            <person name="He R.-H."/>
        </authorList>
    </citation>
    <scope>NUCLEOTIDE SEQUENCE [LARGE SCALE GENOMIC DNA]</scope>
    <source>
        <strain evidence="2">SH 714</strain>
    </source>
</reference>
<evidence type="ECO:0000313" key="1">
    <source>
        <dbReference type="EMBL" id="TFB19547.1"/>
    </source>
</evidence>